<protein>
    <submittedName>
        <fullName evidence="1">Uncharacterized protein</fullName>
    </submittedName>
</protein>
<proteinExistence type="predicted"/>
<comment type="caution">
    <text evidence="1">The sequence shown here is derived from an EMBL/GenBank/DDBJ whole genome shotgun (WGS) entry which is preliminary data.</text>
</comment>
<gene>
    <name evidence="1" type="ORF">S12H4_20892</name>
</gene>
<organism evidence="1">
    <name type="scientific">marine sediment metagenome</name>
    <dbReference type="NCBI Taxonomy" id="412755"/>
    <lineage>
        <taxon>unclassified sequences</taxon>
        <taxon>metagenomes</taxon>
        <taxon>ecological metagenomes</taxon>
    </lineage>
</organism>
<sequence length="91" mass="10873">MWLVLTRNLIDIKKVIKIFDRYCRHNDQIVTRAIFEESMFKKLQNKEFTTDMSLLLAEEVDWDFQKGLDLVQKEIITKIPGNPWKCNAEKV</sequence>
<accession>X1SIM8</accession>
<evidence type="ECO:0000313" key="1">
    <source>
        <dbReference type="EMBL" id="GAI78971.1"/>
    </source>
</evidence>
<reference evidence="1" key="1">
    <citation type="journal article" date="2014" name="Front. Microbiol.">
        <title>High frequency of phylogenetically diverse reductive dehalogenase-homologous genes in deep subseafloor sedimentary metagenomes.</title>
        <authorList>
            <person name="Kawai M."/>
            <person name="Futagami T."/>
            <person name="Toyoda A."/>
            <person name="Takaki Y."/>
            <person name="Nishi S."/>
            <person name="Hori S."/>
            <person name="Arai W."/>
            <person name="Tsubouchi T."/>
            <person name="Morono Y."/>
            <person name="Uchiyama I."/>
            <person name="Ito T."/>
            <person name="Fujiyama A."/>
            <person name="Inagaki F."/>
            <person name="Takami H."/>
        </authorList>
    </citation>
    <scope>NUCLEOTIDE SEQUENCE</scope>
    <source>
        <strain evidence="1">Expedition CK06-06</strain>
    </source>
</reference>
<dbReference type="AlphaFoldDB" id="X1SIM8"/>
<name>X1SIM8_9ZZZZ</name>
<dbReference type="EMBL" id="BARW01010658">
    <property type="protein sequence ID" value="GAI78971.1"/>
    <property type="molecule type" value="Genomic_DNA"/>
</dbReference>